<dbReference type="InterPro" id="IPR000488">
    <property type="entry name" value="Death_dom"/>
</dbReference>
<dbReference type="CDD" id="cd01670">
    <property type="entry name" value="Death"/>
    <property type="match status" value="1"/>
</dbReference>
<evidence type="ECO:0000256" key="1">
    <source>
        <dbReference type="SAM" id="MobiDB-lite"/>
    </source>
</evidence>
<proteinExistence type="predicted"/>
<dbReference type="EMBL" id="OV696686">
    <property type="protein sequence ID" value="CAH1226786.1"/>
    <property type="molecule type" value="Genomic_DNA"/>
</dbReference>
<dbReference type="PANTHER" id="PTHR15077">
    <property type="entry name" value="FAS-ASSOCIATING DEATH DOMAIN-CONTAINING PROTEIN FADD"/>
    <property type="match status" value="1"/>
</dbReference>
<dbReference type="Proteomes" id="UP000838412">
    <property type="component" value="Chromosome 1"/>
</dbReference>
<evidence type="ECO:0000259" key="2">
    <source>
        <dbReference type="PROSITE" id="PS50017"/>
    </source>
</evidence>
<name>A0A8J9VXN5_BRALA</name>
<protein>
    <submittedName>
        <fullName evidence="3">RIPK1 protein</fullName>
    </submittedName>
</protein>
<organism evidence="3 4">
    <name type="scientific">Branchiostoma lanceolatum</name>
    <name type="common">Common lancelet</name>
    <name type="synonym">Amphioxus lanceolatum</name>
    <dbReference type="NCBI Taxonomy" id="7740"/>
    <lineage>
        <taxon>Eukaryota</taxon>
        <taxon>Metazoa</taxon>
        <taxon>Chordata</taxon>
        <taxon>Cephalochordata</taxon>
        <taxon>Leptocardii</taxon>
        <taxon>Amphioxiformes</taxon>
        <taxon>Branchiostomatidae</taxon>
        <taxon>Branchiostoma</taxon>
    </lineage>
</organism>
<dbReference type="InterPro" id="IPR016729">
    <property type="entry name" value="FADD"/>
</dbReference>
<dbReference type="Gene3D" id="1.10.533.10">
    <property type="entry name" value="Death Domain, Fas"/>
    <property type="match status" value="1"/>
</dbReference>
<dbReference type="OrthoDB" id="535509at2759"/>
<dbReference type="PROSITE" id="PS50017">
    <property type="entry name" value="DEATH_DOMAIN"/>
    <property type="match status" value="1"/>
</dbReference>
<dbReference type="AlphaFoldDB" id="A0A8J9VXN5"/>
<gene>
    <name evidence="3" type="primary">RIPK1</name>
    <name evidence="3" type="ORF">BLAG_LOCUS353</name>
</gene>
<dbReference type="SUPFAM" id="SSF47986">
    <property type="entry name" value="DEATH domain"/>
    <property type="match status" value="1"/>
</dbReference>
<dbReference type="SMART" id="SM00005">
    <property type="entry name" value="DEATH"/>
    <property type="match status" value="1"/>
</dbReference>
<evidence type="ECO:0000313" key="3">
    <source>
        <dbReference type="EMBL" id="CAH1226786.1"/>
    </source>
</evidence>
<dbReference type="GO" id="GO:0007165">
    <property type="term" value="P:signal transduction"/>
    <property type="evidence" value="ECO:0007669"/>
    <property type="project" value="InterPro"/>
</dbReference>
<reference evidence="3" key="1">
    <citation type="submission" date="2022-01" db="EMBL/GenBank/DDBJ databases">
        <authorList>
            <person name="Braso-Vives M."/>
        </authorList>
    </citation>
    <scope>NUCLEOTIDE SEQUENCE</scope>
</reference>
<accession>A0A8J9VXN5</accession>
<feature type="domain" description="Death" evidence="2">
    <location>
        <begin position="11"/>
        <end position="96"/>
    </location>
</feature>
<dbReference type="InterPro" id="IPR011029">
    <property type="entry name" value="DEATH-like_dom_sf"/>
</dbReference>
<dbReference type="PANTHER" id="PTHR15077:SF12">
    <property type="entry name" value="DEATH DOMAIN-CONTAINING PROTEIN"/>
    <property type="match status" value="1"/>
</dbReference>
<evidence type="ECO:0000313" key="4">
    <source>
        <dbReference type="Proteomes" id="UP000838412"/>
    </source>
</evidence>
<dbReference type="Pfam" id="PF00531">
    <property type="entry name" value="Death"/>
    <property type="match status" value="1"/>
</dbReference>
<keyword evidence="4" id="KW-1185">Reference proteome</keyword>
<sequence length="152" mass="16966">MEGVTVTADLTQELQIVADNIESKHWRRLLRGLGLKDKDLDQIHHDYVADGLVEMIYQGLRKWTQQDGEKATLQKLLAGLEKIHRRDLVIMLSADHFPDTNAGPTAPSHIFHDPVAEHTVPKQPVSGASQQSARSKKRRGLPGLLKTLVKLA</sequence>
<feature type="region of interest" description="Disordered" evidence="1">
    <location>
        <begin position="120"/>
        <end position="140"/>
    </location>
</feature>